<feature type="compositionally biased region" description="Basic and acidic residues" evidence="1">
    <location>
        <begin position="195"/>
        <end position="210"/>
    </location>
</feature>
<feature type="region of interest" description="Disordered" evidence="1">
    <location>
        <begin position="526"/>
        <end position="556"/>
    </location>
</feature>
<keyword evidence="3" id="KW-1185">Reference proteome</keyword>
<accession>A0A7J7JUM9</accession>
<feature type="compositionally biased region" description="Low complexity" evidence="1">
    <location>
        <begin position="874"/>
        <end position="889"/>
    </location>
</feature>
<evidence type="ECO:0000313" key="2">
    <source>
        <dbReference type="EMBL" id="KAF6029404.1"/>
    </source>
</evidence>
<comment type="caution">
    <text evidence="2">The sequence shown here is derived from an EMBL/GenBank/DDBJ whole genome shotgun (WGS) entry which is preliminary data.</text>
</comment>
<feature type="compositionally biased region" description="Basic and acidic residues" evidence="1">
    <location>
        <begin position="156"/>
        <end position="172"/>
    </location>
</feature>
<dbReference type="Proteomes" id="UP000593567">
    <property type="component" value="Unassembled WGS sequence"/>
</dbReference>
<feature type="region of interest" description="Disordered" evidence="1">
    <location>
        <begin position="867"/>
        <end position="914"/>
    </location>
</feature>
<name>A0A7J7JUM9_BUGNE</name>
<evidence type="ECO:0000313" key="3">
    <source>
        <dbReference type="Proteomes" id="UP000593567"/>
    </source>
</evidence>
<feature type="compositionally biased region" description="Low complexity" evidence="1">
    <location>
        <begin position="392"/>
        <end position="402"/>
    </location>
</feature>
<evidence type="ECO:0000256" key="1">
    <source>
        <dbReference type="SAM" id="MobiDB-lite"/>
    </source>
</evidence>
<proteinExistence type="predicted"/>
<sequence length="1103" mass="121759">MLTEPVVSLVWTLEGRPYRDTNSPSRCECEEALALSTEKLLETSIHESRKQSKRKDPDLYIEDNAELYNTESRSQSKEKKVSVIKKLVRRSKSLPRNIGRAKSRETLIPPDFYDINPQHSLIVSEPGAYLNENNEKIYTNFYGAPNTELPSPQPLEKVRKSKSEHQITDRVRSKSSSLLEDAKLRVGKSRPRSVSAERSHSVHTADDRKYSSLSRTLTGFFGKGKKQKPLPPSTATAAAQSRDSLNTVFTSSSDGPEAMRRQGKRLSVHTTTSTHNILRKRHSKATTSSSGRWSGSERFSMDSDGLFSSTSQQRLSRLSADRDSALGADITDSRLEEMRSPVTMDETNSLYSVDQDGFFTTMHTDIHLAQDNQSLDDSPDLEEEFAKLSLLGSSTNTSTHTLNDSAKTPTSNHNGSSLGSFPDSEQAEEISQRVQLKVEAGRTINRYSLVMKLSEDEDDDEAFAEQTPTRRSVSKDSQSHLTRSQTYESELDLVLEDLSDAETGTIHSDVESIVSVKLPATAPVTSTPVESAGAESDSSKHDLTVKSPSVMTSGDQVAPHDQLLRYKLLNGCTKYQKITPTSAAVQSAASQSTVGQSIQTEGEESRSYKSLPRNIKHHVTSGGHLNGLLSTLDNMGSWPRKLSKINAGLSKESQPKDSELSKPVAQTSTVSSQSKRRSIPPGKLKLNTSSTNQKTEKIHSLIEEARRMSSTDITVKRPLSRPLSQPESTFNSITSTPGTHPQADTVSPYASCSVLTTPPKSQVENFIRQPSYKLACSHQETPRGYLPRSFSEEPKSMRRNFSYRLANSSVTSSTNDTVPEDKVLDTYTEGPGFVRAPSYKMAQTTSFDRKLRAPSYRRAVETLHSEFDSGLGSGDMTSSGSLMTSSSDSAHSDHSIGRPTQLKTSTEGVYSPPDGPPVVLHHAVIKECMKGVYENEEVHLPRKLTVPSKPELVSISMNSESHHYSVPRVPAQPTSFHPTYANIEYGGKSKQAHKKYLQPSKSAPAPPTESKDTTRSISAGVAMTPPTRSSNRKQRPMSSYMPNGNEESENIVPDSRLMLPKYNQSSVFFPSMEMLKREEMAVKSVLGKIKRSTRPLSYVQTDI</sequence>
<organism evidence="2 3">
    <name type="scientific">Bugula neritina</name>
    <name type="common">Brown bryozoan</name>
    <name type="synonym">Sertularia neritina</name>
    <dbReference type="NCBI Taxonomy" id="10212"/>
    <lineage>
        <taxon>Eukaryota</taxon>
        <taxon>Metazoa</taxon>
        <taxon>Spiralia</taxon>
        <taxon>Lophotrochozoa</taxon>
        <taxon>Bryozoa</taxon>
        <taxon>Gymnolaemata</taxon>
        <taxon>Cheilostomatida</taxon>
        <taxon>Flustrina</taxon>
        <taxon>Buguloidea</taxon>
        <taxon>Bugulidae</taxon>
        <taxon>Bugula</taxon>
    </lineage>
</organism>
<feature type="region of interest" description="Disordered" evidence="1">
    <location>
        <begin position="649"/>
        <end position="696"/>
    </location>
</feature>
<dbReference type="AlphaFoldDB" id="A0A7J7JUM9"/>
<gene>
    <name evidence="2" type="ORF">EB796_012283</name>
</gene>
<feature type="region of interest" description="Disordered" evidence="1">
    <location>
        <begin position="144"/>
        <end position="307"/>
    </location>
</feature>
<feature type="region of interest" description="Disordered" evidence="1">
    <location>
        <begin position="989"/>
        <end position="1052"/>
    </location>
</feature>
<feature type="compositionally biased region" description="Polar residues" evidence="1">
    <location>
        <begin position="722"/>
        <end position="745"/>
    </location>
</feature>
<protein>
    <submittedName>
        <fullName evidence="2">Uncharacterized protein</fullName>
    </submittedName>
</protein>
<feature type="region of interest" description="Disordered" evidence="1">
    <location>
        <begin position="716"/>
        <end position="745"/>
    </location>
</feature>
<feature type="compositionally biased region" description="Low complexity" evidence="1">
    <location>
        <begin position="581"/>
        <end position="594"/>
    </location>
</feature>
<dbReference type="EMBL" id="VXIV02001817">
    <property type="protein sequence ID" value="KAF6029404.1"/>
    <property type="molecule type" value="Genomic_DNA"/>
</dbReference>
<feature type="region of interest" description="Disordered" evidence="1">
    <location>
        <begin position="581"/>
        <end position="613"/>
    </location>
</feature>
<reference evidence="2" key="1">
    <citation type="submission" date="2020-06" db="EMBL/GenBank/DDBJ databases">
        <title>Draft genome of Bugula neritina, a colonial animal packing powerful symbionts and potential medicines.</title>
        <authorList>
            <person name="Rayko M."/>
        </authorList>
    </citation>
    <scope>NUCLEOTIDE SEQUENCE [LARGE SCALE GENOMIC DNA]</scope>
    <source>
        <strain evidence="2">Kwan_BN1</strain>
    </source>
</reference>
<feature type="region of interest" description="Disordered" evidence="1">
    <location>
        <begin position="392"/>
        <end position="433"/>
    </location>
</feature>
<feature type="compositionally biased region" description="Polar residues" evidence="1">
    <location>
        <begin position="546"/>
        <end position="555"/>
    </location>
</feature>
<feature type="compositionally biased region" description="Polar residues" evidence="1">
    <location>
        <begin position="233"/>
        <end position="254"/>
    </location>
</feature>
<feature type="compositionally biased region" description="Polar residues" evidence="1">
    <location>
        <begin position="403"/>
        <end position="419"/>
    </location>
</feature>
<feature type="compositionally biased region" description="Polar residues" evidence="1">
    <location>
        <begin position="664"/>
        <end position="673"/>
    </location>
</feature>
<feature type="region of interest" description="Disordered" evidence="1">
    <location>
        <begin position="456"/>
        <end position="484"/>
    </location>
</feature>